<reference evidence="2" key="1">
    <citation type="submission" date="2019-09" db="EMBL/GenBank/DDBJ databases">
        <title>Organ-specific transcriptomic study of the physiology of the cattle tick, Rhipicephalus microplus.</title>
        <authorList>
            <person name="Tirloni L."/>
            <person name="Braz G."/>
            <person name="Gandara A.C.P."/>
            <person name="Sabadin G.A."/>
            <person name="da Silva R.M."/>
            <person name="Guizzo M.G."/>
            <person name="Machado J.A."/>
            <person name="Costa E.P."/>
            <person name="Gomes H.F."/>
            <person name="Moraes J."/>
            <person name="Mota M.B.S."/>
            <person name="Mesquita R.D."/>
            <person name="Alvarenga P.H."/>
            <person name="Alves F."/>
            <person name="Seixas A."/>
            <person name="da Fonseca R.N."/>
            <person name="Fogaca A."/>
            <person name="Logullo C."/>
            <person name="Tanaka A."/>
            <person name="Daffre S."/>
            <person name="Termignoni C."/>
            <person name="Vaz I.S.Jr."/>
            <person name="Oliveira P.L."/>
            <person name="Ribeiro J.M."/>
        </authorList>
    </citation>
    <scope>NUCLEOTIDE SEQUENCE</scope>
    <source>
        <strain evidence="2">Porto Alegre</strain>
    </source>
</reference>
<proteinExistence type="predicted"/>
<dbReference type="VEuPathDB" id="VectorBase:LOC119184563"/>
<keyword evidence="1" id="KW-0732">Signal</keyword>
<dbReference type="AlphaFoldDB" id="A0A6M2D6M7"/>
<dbReference type="OrthoDB" id="10441698at2759"/>
<feature type="chain" id="PRO_5026870546" evidence="1">
    <location>
        <begin position="18"/>
        <end position="195"/>
    </location>
</feature>
<accession>A0A6M2D6M7</accession>
<organism evidence="2">
    <name type="scientific">Rhipicephalus microplus</name>
    <name type="common">Cattle tick</name>
    <name type="synonym">Boophilus microplus</name>
    <dbReference type="NCBI Taxonomy" id="6941"/>
    <lineage>
        <taxon>Eukaryota</taxon>
        <taxon>Metazoa</taxon>
        <taxon>Ecdysozoa</taxon>
        <taxon>Arthropoda</taxon>
        <taxon>Chelicerata</taxon>
        <taxon>Arachnida</taxon>
        <taxon>Acari</taxon>
        <taxon>Parasitiformes</taxon>
        <taxon>Ixodida</taxon>
        <taxon>Ixodoidea</taxon>
        <taxon>Ixodidae</taxon>
        <taxon>Rhipicephalinae</taxon>
        <taxon>Rhipicephalus</taxon>
        <taxon>Boophilus</taxon>
    </lineage>
</organism>
<dbReference type="EMBL" id="GHWJ01008314">
    <property type="protein sequence ID" value="NOV41051.1"/>
    <property type="molecule type" value="Transcribed_RNA"/>
</dbReference>
<evidence type="ECO:0000313" key="2">
    <source>
        <dbReference type="EMBL" id="NOV41051.1"/>
    </source>
</evidence>
<dbReference type="Gene3D" id="2.40.128.20">
    <property type="match status" value="1"/>
</dbReference>
<sequence length="195" mass="22359">MLRHIACLSCQTLFLDAIEVDLFTSAPHQAASSIQGGAAEQFLQSSTIYLNSTTVEYPGVVCIKIITRNEQPVAKTLPKMEVKVLSDNRTLNKVDYKLVKRAQWVTSDNNRTNESTKYIFRLTFDDCAIVEKRKENTTQAYTEGWELWVNDRFHSKEKSNATCKTYYRSLCNCTEAKQYNNDDCDDKKFKATLLL</sequence>
<protein>
    <submittedName>
        <fullName evidence="2">Putative group iv salivary lipocalin lipocalin salivary gland overexpressed</fullName>
    </submittedName>
</protein>
<name>A0A6M2D6M7_RHIMP</name>
<feature type="signal peptide" evidence="1">
    <location>
        <begin position="1"/>
        <end position="17"/>
    </location>
</feature>
<evidence type="ECO:0000256" key="1">
    <source>
        <dbReference type="SAM" id="SignalP"/>
    </source>
</evidence>
<dbReference type="InterPro" id="IPR012674">
    <property type="entry name" value="Calycin"/>
</dbReference>